<dbReference type="InterPro" id="IPR000524">
    <property type="entry name" value="Tscrpt_reg_HTH_GntR"/>
</dbReference>
<gene>
    <name evidence="5" type="ORF">ACM46_01260</name>
</gene>
<dbReference type="SMART" id="SM00345">
    <property type="entry name" value="HTH_GNTR"/>
    <property type="match status" value="1"/>
</dbReference>
<dbReference type="Pfam" id="PF07729">
    <property type="entry name" value="FCD"/>
    <property type="match status" value="1"/>
</dbReference>
<evidence type="ECO:0000313" key="6">
    <source>
        <dbReference type="Proteomes" id="UP000036261"/>
    </source>
</evidence>
<dbReference type="AlphaFoldDB" id="A0A0J7IM55"/>
<dbReference type="Proteomes" id="UP000036261">
    <property type="component" value="Unassembled WGS sequence"/>
</dbReference>
<dbReference type="PANTHER" id="PTHR43537">
    <property type="entry name" value="TRANSCRIPTIONAL REGULATOR, GNTR FAMILY"/>
    <property type="match status" value="1"/>
</dbReference>
<dbReference type="STRING" id="558151.ACM46_01260"/>
<dbReference type="Gene3D" id="1.10.10.10">
    <property type="entry name" value="Winged helix-like DNA-binding domain superfamily/Winged helix DNA-binding domain"/>
    <property type="match status" value="1"/>
</dbReference>
<dbReference type="GO" id="GO:0003677">
    <property type="term" value="F:DNA binding"/>
    <property type="evidence" value="ECO:0007669"/>
    <property type="project" value="UniProtKB-KW"/>
</dbReference>
<dbReference type="RefSeq" id="WP_048505547.1">
    <property type="nucleotide sequence ID" value="NZ_LFND01000001.1"/>
</dbReference>
<evidence type="ECO:0000256" key="1">
    <source>
        <dbReference type="ARBA" id="ARBA00023015"/>
    </source>
</evidence>
<dbReference type="SUPFAM" id="SSF46785">
    <property type="entry name" value="Winged helix' DNA-binding domain"/>
    <property type="match status" value="1"/>
</dbReference>
<dbReference type="InterPro" id="IPR008920">
    <property type="entry name" value="TF_FadR/GntR_C"/>
</dbReference>
<accession>A0A0J7IM55</accession>
<dbReference type="InterPro" id="IPR011711">
    <property type="entry name" value="GntR_C"/>
</dbReference>
<dbReference type="CDD" id="cd07377">
    <property type="entry name" value="WHTH_GntR"/>
    <property type="match status" value="1"/>
</dbReference>
<evidence type="ECO:0000256" key="3">
    <source>
        <dbReference type="ARBA" id="ARBA00023163"/>
    </source>
</evidence>
<feature type="domain" description="HTH gntR-type" evidence="4">
    <location>
        <begin position="6"/>
        <end position="74"/>
    </location>
</feature>
<comment type="caution">
    <text evidence="5">The sequence shown here is derived from an EMBL/GenBank/DDBJ whole genome shotgun (WGS) entry which is preliminary data.</text>
</comment>
<dbReference type="PROSITE" id="PS50949">
    <property type="entry name" value="HTH_GNTR"/>
    <property type="match status" value="1"/>
</dbReference>
<keyword evidence="3" id="KW-0804">Transcription</keyword>
<keyword evidence="6" id="KW-1185">Reference proteome</keyword>
<dbReference type="Gene3D" id="1.20.120.530">
    <property type="entry name" value="GntR ligand-binding domain-like"/>
    <property type="match status" value="1"/>
</dbReference>
<dbReference type="Pfam" id="PF00392">
    <property type="entry name" value="GntR"/>
    <property type="match status" value="1"/>
</dbReference>
<dbReference type="SUPFAM" id="SSF48008">
    <property type="entry name" value="GntR ligand-binding domain-like"/>
    <property type="match status" value="1"/>
</dbReference>
<dbReference type="PANTHER" id="PTHR43537:SF47">
    <property type="entry name" value="REGULATORY PROTEIN GNTR HTH"/>
    <property type="match status" value="1"/>
</dbReference>
<keyword evidence="1" id="KW-0805">Transcription regulation</keyword>
<protein>
    <recommendedName>
        <fullName evidence="4">HTH gntR-type domain-containing protein</fullName>
    </recommendedName>
</protein>
<dbReference type="EMBL" id="LFND01000001">
    <property type="protein sequence ID" value="KMQ66944.1"/>
    <property type="molecule type" value="Genomic_DNA"/>
</dbReference>
<keyword evidence="2" id="KW-0238">DNA-binding</keyword>
<name>A0A0J7IM55_9FLAO</name>
<proteinExistence type="predicted"/>
<reference evidence="5 6" key="1">
    <citation type="journal article" date="2013" name="Int. J. Syst. Evol. Microbiol.">
        <title>Chryseobacterium angstadtii sp. nov., isolated from a newt tank.</title>
        <authorList>
            <person name="Kirk K.E."/>
            <person name="Hoffman J.A."/>
            <person name="Smith K.A."/>
            <person name="Strahan B.L."/>
            <person name="Failor K.C."/>
            <person name="Krebs J.E."/>
            <person name="Gale A.N."/>
            <person name="Do T.D."/>
            <person name="Sontag T.C."/>
            <person name="Batties A.M."/>
            <person name="Mistiszyn K."/>
            <person name="Newman J.D."/>
        </authorList>
    </citation>
    <scope>NUCLEOTIDE SEQUENCE [LARGE SCALE GENOMIC DNA]</scope>
    <source>
        <strain evidence="5 6">KM</strain>
    </source>
</reference>
<evidence type="ECO:0000259" key="4">
    <source>
        <dbReference type="PROSITE" id="PS50949"/>
    </source>
</evidence>
<dbReference type="GO" id="GO:0003700">
    <property type="term" value="F:DNA-binding transcription factor activity"/>
    <property type="evidence" value="ECO:0007669"/>
    <property type="project" value="InterPro"/>
</dbReference>
<dbReference type="InterPro" id="IPR036388">
    <property type="entry name" value="WH-like_DNA-bd_sf"/>
</dbReference>
<evidence type="ECO:0000256" key="2">
    <source>
        <dbReference type="ARBA" id="ARBA00023125"/>
    </source>
</evidence>
<dbReference type="PRINTS" id="PR00035">
    <property type="entry name" value="HTHGNTR"/>
</dbReference>
<organism evidence="5 6">
    <name type="scientific">Chryseobacterium angstadtii</name>
    <dbReference type="NCBI Taxonomy" id="558151"/>
    <lineage>
        <taxon>Bacteria</taxon>
        <taxon>Pseudomonadati</taxon>
        <taxon>Bacteroidota</taxon>
        <taxon>Flavobacteriia</taxon>
        <taxon>Flavobacteriales</taxon>
        <taxon>Weeksellaceae</taxon>
        <taxon>Chryseobacterium group</taxon>
        <taxon>Chryseobacterium</taxon>
    </lineage>
</organism>
<sequence length="218" mass="25035">MQIQRKSLAQEVAERLFQGIIREEYAIGDKLPIEPELMKIYGVGRSSIREAIKILSIQGVLSVQQGVGTFVISKNIQESLETQINKAEIEEVYEVRSLLDSKIAARAAVFRSEKELKTIKMYLDLRNRFAEENRALECYQADINFHISIAEACGNKLLKEIYKITSTHILRTFESRHNNNTDSFKISQKIHTDLYLSIEKRDAENAARIAQLIVEKVY</sequence>
<dbReference type="SMART" id="SM00895">
    <property type="entry name" value="FCD"/>
    <property type="match status" value="1"/>
</dbReference>
<dbReference type="PATRIC" id="fig|558151.6.peg.258"/>
<evidence type="ECO:0000313" key="5">
    <source>
        <dbReference type="EMBL" id="KMQ66944.1"/>
    </source>
</evidence>
<dbReference type="InterPro" id="IPR036390">
    <property type="entry name" value="WH_DNA-bd_sf"/>
</dbReference>